<proteinExistence type="predicted"/>
<dbReference type="InterPro" id="IPR057691">
    <property type="entry name" value="DUF7931"/>
</dbReference>
<evidence type="ECO:0000313" key="3">
    <source>
        <dbReference type="Proteomes" id="UP000663444"/>
    </source>
</evidence>
<reference evidence="2" key="1">
    <citation type="submission" date="2020-11" db="EMBL/GenBank/DDBJ databases">
        <title>Azospira restricta DSM 18626 genome sequence.</title>
        <authorList>
            <person name="Moe W.M."/>
        </authorList>
    </citation>
    <scope>NUCLEOTIDE SEQUENCE</scope>
    <source>
        <strain evidence="2">DSM 18626</strain>
    </source>
</reference>
<dbReference type="EMBL" id="CP064781">
    <property type="protein sequence ID" value="QRJ62179.1"/>
    <property type="molecule type" value="Genomic_DNA"/>
</dbReference>
<accession>A0A974PVY2</accession>
<evidence type="ECO:0000313" key="2">
    <source>
        <dbReference type="EMBL" id="QRJ62179.1"/>
    </source>
</evidence>
<sequence length="159" mass="17741">MASERLLTSWSEYETAVGQLLPTAENAIAIFDRDLASLRLEKPGHHQALADFLRRAPNVRLRIAVQSAQAIRTHSPRLMQLLQTFAHRFQLVEVPPHLARLSDSMLLIDDASAVVRFHHDHPRSKEILADADACSPYGKRFEDIWAEGGTPISATTLGL</sequence>
<keyword evidence="3" id="KW-1185">Reference proteome</keyword>
<gene>
    <name evidence="2" type="ORF">IWH25_10225</name>
</gene>
<evidence type="ECO:0000259" key="1">
    <source>
        <dbReference type="Pfam" id="PF25559"/>
    </source>
</evidence>
<organism evidence="2 3">
    <name type="scientific">Azospira restricta</name>
    <dbReference type="NCBI Taxonomy" id="404405"/>
    <lineage>
        <taxon>Bacteria</taxon>
        <taxon>Pseudomonadati</taxon>
        <taxon>Pseudomonadota</taxon>
        <taxon>Betaproteobacteria</taxon>
        <taxon>Rhodocyclales</taxon>
        <taxon>Rhodocyclaceae</taxon>
        <taxon>Azospira</taxon>
    </lineage>
</organism>
<dbReference type="KEGG" id="ares:IWH25_10225"/>
<name>A0A974PVY2_9RHOO</name>
<dbReference type="Pfam" id="PF25559">
    <property type="entry name" value="DUF7931"/>
    <property type="match status" value="1"/>
</dbReference>
<protein>
    <recommendedName>
        <fullName evidence="1">DUF7931 domain-containing protein</fullName>
    </recommendedName>
</protein>
<dbReference type="RefSeq" id="WP_203385707.1">
    <property type="nucleotide sequence ID" value="NZ_CP064781.1"/>
</dbReference>
<dbReference type="AlphaFoldDB" id="A0A974PVY2"/>
<feature type="domain" description="DUF7931" evidence="1">
    <location>
        <begin position="13"/>
        <end position="148"/>
    </location>
</feature>
<dbReference type="Proteomes" id="UP000663444">
    <property type="component" value="Chromosome"/>
</dbReference>